<dbReference type="InterPro" id="IPR019786">
    <property type="entry name" value="Zinc_finger_PHD-type_CS"/>
</dbReference>
<dbReference type="InterPro" id="IPR014001">
    <property type="entry name" value="Helicase_ATP-bd"/>
</dbReference>
<dbReference type="EMBL" id="JACTNZ010000002">
    <property type="protein sequence ID" value="KAG5562932.1"/>
    <property type="molecule type" value="Genomic_DNA"/>
</dbReference>
<reference evidence="17" key="1">
    <citation type="submission" date="2020-08" db="EMBL/GenBank/DDBJ databases">
        <title>Plant Genome Project.</title>
        <authorList>
            <person name="Zhang R.-G."/>
        </authorList>
    </citation>
    <scope>NUCLEOTIDE SEQUENCE</scope>
    <source>
        <strain evidence="17">WSP0</strain>
        <tissue evidence="17">Leaf</tissue>
    </source>
</reference>
<dbReference type="SMART" id="SM00487">
    <property type="entry name" value="DEXDc"/>
    <property type="match status" value="1"/>
</dbReference>
<dbReference type="GO" id="GO:0003682">
    <property type="term" value="F:chromatin binding"/>
    <property type="evidence" value="ECO:0007669"/>
    <property type="project" value="TreeGrafter"/>
</dbReference>
<evidence type="ECO:0000313" key="17">
    <source>
        <dbReference type="EMBL" id="KAG5562932.1"/>
    </source>
</evidence>
<dbReference type="SMART" id="SM00249">
    <property type="entry name" value="PHD"/>
    <property type="match status" value="1"/>
</dbReference>
<dbReference type="PROSITE" id="PS50903">
    <property type="entry name" value="RUBREDOXIN_LIKE"/>
    <property type="match status" value="1"/>
</dbReference>
<keyword evidence="8" id="KW-0067">ATP-binding</keyword>
<keyword evidence="4" id="KW-0547">Nucleotide-binding</keyword>
<dbReference type="InterPro" id="IPR013083">
    <property type="entry name" value="Znf_RING/FYVE/PHD"/>
</dbReference>
<evidence type="ECO:0000256" key="6">
    <source>
        <dbReference type="ARBA" id="ARBA00022801"/>
    </source>
</evidence>
<dbReference type="SMART" id="SM01147">
    <property type="entry name" value="DUF1087"/>
    <property type="match status" value="1"/>
</dbReference>
<dbReference type="GO" id="GO:0005506">
    <property type="term" value="F:iron ion binding"/>
    <property type="evidence" value="ECO:0007669"/>
    <property type="project" value="InterPro"/>
</dbReference>
<feature type="domain" description="Chromo" evidence="12">
    <location>
        <begin position="190"/>
        <end position="250"/>
    </location>
</feature>
<dbReference type="Pfam" id="PF00271">
    <property type="entry name" value="Helicase_C"/>
    <property type="match status" value="1"/>
</dbReference>
<keyword evidence="3" id="KW-0677">Repeat</keyword>
<dbReference type="CDD" id="cd18660">
    <property type="entry name" value="CD1_tandem"/>
    <property type="match status" value="1"/>
</dbReference>
<dbReference type="Gene3D" id="3.40.50.300">
    <property type="entry name" value="P-loop containing nucleotide triphosphate hydrolases"/>
    <property type="match status" value="1"/>
</dbReference>
<keyword evidence="9" id="KW-0539">Nucleus</keyword>
<dbReference type="CDD" id="cd18793">
    <property type="entry name" value="SF2_C_SNF"/>
    <property type="match status" value="1"/>
</dbReference>
<dbReference type="PANTHER" id="PTHR45623">
    <property type="entry name" value="CHROMODOMAIN-HELICASE-DNA-BINDING PROTEIN 3-RELATED-RELATED"/>
    <property type="match status" value="1"/>
</dbReference>
<keyword evidence="2" id="KW-0479">Metal-binding</keyword>
<evidence type="ECO:0000256" key="3">
    <source>
        <dbReference type="ARBA" id="ARBA00022737"/>
    </source>
</evidence>
<gene>
    <name evidence="17" type="ORF">RHGRI_005610</name>
</gene>
<feature type="domain" description="Chromo" evidence="12">
    <location>
        <begin position="102"/>
        <end position="180"/>
    </location>
</feature>
<dbReference type="SUPFAM" id="SSF54160">
    <property type="entry name" value="Chromo domain-like"/>
    <property type="match status" value="2"/>
</dbReference>
<feature type="region of interest" description="Disordered" evidence="11">
    <location>
        <begin position="245"/>
        <end position="267"/>
    </location>
</feature>
<evidence type="ECO:0000256" key="7">
    <source>
        <dbReference type="ARBA" id="ARBA00022833"/>
    </source>
</evidence>
<feature type="region of interest" description="Disordered" evidence="11">
    <location>
        <begin position="861"/>
        <end position="893"/>
    </location>
</feature>
<dbReference type="InterPro" id="IPR016197">
    <property type="entry name" value="Chromo-like_dom_sf"/>
</dbReference>
<dbReference type="Gene3D" id="3.30.40.10">
    <property type="entry name" value="Zinc/RING finger domain, C3HC4 (zinc finger)"/>
    <property type="match status" value="1"/>
</dbReference>
<dbReference type="InterPro" id="IPR000953">
    <property type="entry name" value="Chromo/chromo_shadow_dom"/>
</dbReference>
<feature type="domain" description="Helicase ATP-binding" evidence="15">
    <location>
        <begin position="297"/>
        <end position="480"/>
    </location>
</feature>
<feature type="domain" description="Rubredoxin-like" evidence="14">
    <location>
        <begin position="63"/>
        <end position="107"/>
    </location>
</feature>
<evidence type="ECO:0000259" key="12">
    <source>
        <dbReference type="PROSITE" id="PS50013"/>
    </source>
</evidence>
<evidence type="ECO:0000259" key="16">
    <source>
        <dbReference type="PROSITE" id="PS51194"/>
    </source>
</evidence>
<dbReference type="PROSITE" id="PS50013">
    <property type="entry name" value="CHROMO_2"/>
    <property type="match status" value="2"/>
</dbReference>
<dbReference type="InterPro" id="IPR001965">
    <property type="entry name" value="Znf_PHD"/>
</dbReference>
<keyword evidence="5 10" id="KW-0863">Zinc-finger</keyword>
<evidence type="ECO:0000256" key="10">
    <source>
        <dbReference type="PROSITE-ProRule" id="PRU00146"/>
    </source>
</evidence>
<evidence type="ECO:0000256" key="8">
    <source>
        <dbReference type="ARBA" id="ARBA00022840"/>
    </source>
</evidence>
<dbReference type="SMART" id="SM00490">
    <property type="entry name" value="HELICc"/>
    <property type="match status" value="1"/>
</dbReference>
<evidence type="ECO:0000256" key="5">
    <source>
        <dbReference type="ARBA" id="ARBA00022771"/>
    </source>
</evidence>
<evidence type="ECO:0000259" key="15">
    <source>
        <dbReference type="PROSITE" id="PS51192"/>
    </source>
</evidence>
<dbReference type="GO" id="GO:0000785">
    <property type="term" value="C:chromatin"/>
    <property type="evidence" value="ECO:0007669"/>
    <property type="project" value="TreeGrafter"/>
</dbReference>
<dbReference type="PROSITE" id="PS00202">
    <property type="entry name" value="RUBREDOXIN"/>
    <property type="match status" value="1"/>
</dbReference>
<dbReference type="Gene3D" id="1.10.10.60">
    <property type="entry name" value="Homeodomain-like"/>
    <property type="match status" value="1"/>
</dbReference>
<dbReference type="Proteomes" id="UP000823749">
    <property type="component" value="Chromosome 2"/>
</dbReference>
<feature type="domain" description="Helicase C-terminal" evidence="16">
    <location>
        <begin position="608"/>
        <end position="769"/>
    </location>
</feature>
<evidence type="ECO:0000256" key="2">
    <source>
        <dbReference type="ARBA" id="ARBA00022723"/>
    </source>
</evidence>
<dbReference type="Gene3D" id="3.40.50.10810">
    <property type="entry name" value="Tandem AAA-ATPase domain"/>
    <property type="match status" value="1"/>
</dbReference>
<dbReference type="InterPro" id="IPR038718">
    <property type="entry name" value="SNF2-like_sf"/>
</dbReference>
<accession>A0AAV6LGA0</accession>
<dbReference type="PROSITE" id="PS51194">
    <property type="entry name" value="HELICASE_CTER"/>
    <property type="match status" value="1"/>
</dbReference>
<evidence type="ECO:0000256" key="11">
    <source>
        <dbReference type="SAM" id="MobiDB-lite"/>
    </source>
</evidence>
<feature type="domain" description="PHD-type" evidence="13">
    <location>
        <begin position="53"/>
        <end position="100"/>
    </location>
</feature>
<dbReference type="InterPro" id="IPR019787">
    <property type="entry name" value="Znf_PHD-finger"/>
</dbReference>
<dbReference type="InterPro" id="IPR027417">
    <property type="entry name" value="P-loop_NTPase"/>
</dbReference>
<dbReference type="GO" id="GO:0005634">
    <property type="term" value="C:nucleus"/>
    <property type="evidence" value="ECO:0007669"/>
    <property type="project" value="UniProtKB-SubCell"/>
</dbReference>
<feature type="compositionally biased region" description="Basic and acidic residues" evidence="11">
    <location>
        <begin position="256"/>
        <end position="267"/>
    </location>
</feature>
<dbReference type="GO" id="GO:0140658">
    <property type="term" value="F:ATP-dependent chromatin remodeler activity"/>
    <property type="evidence" value="ECO:0007669"/>
    <property type="project" value="TreeGrafter"/>
</dbReference>
<dbReference type="PROSITE" id="PS50016">
    <property type="entry name" value="ZF_PHD_2"/>
    <property type="match status" value="1"/>
</dbReference>
<comment type="caution">
    <text evidence="17">The sequence shown here is derived from an EMBL/GenBank/DDBJ whole genome shotgun (WGS) entry which is preliminary data.</text>
</comment>
<protein>
    <recommendedName>
        <fullName evidence="19">CHD3-type chromatin-remodeling factor PICKLE</fullName>
    </recommendedName>
</protein>
<dbReference type="CDD" id="cd18659">
    <property type="entry name" value="CD2_tandem"/>
    <property type="match status" value="1"/>
</dbReference>
<keyword evidence="6" id="KW-0378">Hydrolase</keyword>
<dbReference type="GO" id="GO:0005524">
    <property type="term" value="F:ATP binding"/>
    <property type="evidence" value="ECO:0007669"/>
    <property type="project" value="UniProtKB-KW"/>
</dbReference>
<evidence type="ECO:0000259" key="14">
    <source>
        <dbReference type="PROSITE" id="PS50903"/>
    </source>
</evidence>
<dbReference type="GO" id="GO:0042393">
    <property type="term" value="F:histone binding"/>
    <property type="evidence" value="ECO:0007669"/>
    <property type="project" value="TreeGrafter"/>
</dbReference>
<proteinExistence type="predicted"/>
<dbReference type="Gene3D" id="2.40.50.40">
    <property type="match status" value="2"/>
</dbReference>
<keyword evidence="7" id="KW-0862">Zinc</keyword>
<organism evidence="17 18">
    <name type="scientific">Rhododendron griersonianum</name>
    <dbReference type="NCBI Taxonomy" id="479676"/>
    <lineage>
        <taxon>Eukaryota</taxon>
        <taxon>Viridiplantae</taxon>
        <taxon>Streptophyta</taxon>
        <taxon>Embryophyta</taxon>
        <taxon>Tracheophyta</taxon>
        <taxon>Spermatophyta</taxon>
        <taxon>Magnoliopsida</taxon>
        <taxon>eudicotyledons</taxon>
        <taxon>Gunneridae</taxon>
        <taxon>Pentapetalae</taxon>
        <taxon>asterids</taxon>
        <taxon>Ericales</taxon>
        <taxon>Ericaceae</taxon>
        <taxon>Ericoideae</taxon>
        <taxon>Rhodoreae</taxon>
        <taxon>Rhododendron</taxon>
    </lineage>
</organism>
<evidence type="ECO:0008006" key="19">
    <source>
        <dbReference type="Google" id="ProtNLM"/>
    </source>
</evidence>
<dbReference type="AlphaFoldDB" id="A0AAV6LGA0"/>
<dbReference type="PANTHER" id="PTHR45623:SF17">
    <property type="entry name" value="CHROMODOMAIN-HELICASE-DNA-BINDING PROTEIN 3-RELATED"/>
    <property type="match status" value="1"/>
</dbReference>
<dbReference type="GO" id="GO:0003677">
    <property type="term" value="F:DNA binding"/>
    <property type="evidence" value="ECO:0007669"/>
    <property type="project" value="InterPro"/>
</dbReference>
<name>A0AAV6LGA0_9ERIC</name>
<dbReference type="PROSITE" id="PS51192">
    <property type="entry name" value="HELICASE_ATP_BIND_1"/>
    <property type="match status" value="1"/>
</dbReference>
<evidence type="ECO:0000256" key="4">
    <source>
        <dbReference type="ARBA" id="ARBA00022741"/>
    </source>
</evidence>
<dbReference type="Pfam" id="PF06461">
    <property type="entry name" value="CHDII_SANT-like"/>
    <property type="match status" value="1"/>
</dbReference>
<dbReference type="GO" id="GO:0016887">
    <property type="term" value="F:ATP hydrolysis activity"/>
    <property type="evidence" value="ECO:0007669"/>
    <property type="project" value="TreeGrafter"/>
</dbReference>
<dbReference type="Pfam" id="PF06465">
    <property type="entry name" value="DUF1087"/>
    <property type="match status" value="1"/>
</dbReference>
<dbReference type="GO" id="GO:0008270">
    <property type="term" value="F:zinc ion binding"/>
    <property type="evidence" value="ECO:0007669"/>
    <property type="project" value="UniProtKB-KW"/>
</dbReference>
<dbReference type="InterPro" id="IPR024934">
    <property type="entry name" value="Rubredoxin-like_dom"/>
</dbReference>
<dbReference type="InterPro" id="IPR023780">
    <property type="entry name" value="Chromo_domain"/>
</dbReference>
<comment type="subcellular location">
    <subcellularLocation>
        <location evidence="1">Nucleus</location>
    </subcellularLocation>
</comment>
<evidence type="ECO:0000256" key="1">
    <source>
        <dbReference type="ARBA" id="ARBA00004123"/>
    </source>
</evidence>
<keyword evidence="18" id="KW-1185">Reference proteome</keyword>
<dbReference type="Pfam" id="PF00385">
    <property type="entry name" value="Chromo"/>
    <property type="match status" value="2"/>
</dbReference>
<dbReference type="PROSITE" id="PS01359">
    <property type="entry name" value="ZF_PHD_1"/>
    <property type="match status" value="1"/>
</dbReference>
<dbReference type="Pfam" id="PF00628">
    <property type="entry name" value="PHD"/>
    <property type="match status" value="1"/>
</dbReference>
<dbReference type="InterPro" id="IPR018527">
    <property type="entry name" value="Rubredoxin_Fe_BS"/>
</dbReference>
<evidence type="ECO:0000259" key="13">
    <source>
        <dbReference type="PROSITE" id="PS50016"/>
    </source>
</evidence>
<dbReference type="InterPro" id="IPR009462">
    <property type="entry name" value="CHD_II_SANT-like"/>
</dbReference>
<dbReference type="SMART" id="SM01146">
    <property type="entry name" value="DUF1086"/>
    <property type="match status" value="1"/>
</dbReference>
<dbReference type="SMART" id="SM00298">
    <property type="entry name" value="CHROMO"/>
    <property type="match status" value="2"/>
</dbReference>
<dbReference type="InterPro" id="IPR049730">
    <property type="entry name" value="SNF2/RAD54-like_C"/>
</dbReference>
<dbReference type="InterPro" id="IPR009463">
    <property type="entry name" value="DUF1087"/>
</dbReference>
<dbReference type="InterPro" id="IPR001650">
    <property type="entry name" value="Helicase_C-like"/>
</dbReference>
<evidence type="ECO:0000256" key="9">
    <source>
        <dbReference type="ARBA" id="ARBA00023242"/>
    </source>
</evidence>
<dbReference type="SUPFAM" id="SSF52540">
    <property type="entry name" value="P-loop containing nucleoside triphosphate hydrolases"/>
    <property type="match status" value="2"/>
</dbReference>
<dbReference type="InterPro" id="IPR000330">
    <property type="entry name" value="SNF2_N"/>
</dbReference>
<dbReference type="Pfam" id="PF00176">
    <property type="entry name" value="SNF2-rel_dom"/>
    <property type="match status" value="1"/>
</dbReference>
<evidence type="ECO:0000313" key="18">
    <source>
        <dbReference type="Proteomes" id="UP000823749"/>
    </source>
</evidence>
<sequence length="1187" mass="137003">MSSLVERLRVRSDRKPVYNIDDWDDGEDLDLKRPGSGLDQQKIERIVRDDAKDDLCQTCGGSGNLLGCETCTYAYHPRCLVPPLKAPLPSNWRCPECACPLNDIEKILDCEMRPTAADDNDASKQIFMKQYLVKWKGLSYLHCTWVSEKEFVKAYKALPRLRTKVNNFHRQMSSISNSEDEFVAIRPEWTTVDRILACRGGDDDEKEYLVKWKELSYDECYWEFESDISSFQQEIERFYKIQSRRRKQSSSKQKSNTRDATESKKKQKEFQQFEHSPGFLSGGSLHPYQLEGLNFLRFSWSKQTHVILADEMGLGKTIQSIAFLASLFEDSLCPHIVVAPLSTLRNWEREFALWAPQMNVVMYVGSAQARAVIREHEFYFPKRKMKKKNGQSVGESKQDRIKFDVLLTSYEVVNLDTTALKPIQWECMIVDEGHRLKNKDSKLFSSLKQYSSKHRVLLTGTPLQNNLDELFMLMHFLDAGKFGSLEEFQEEFKDINQEEQISRLHKMLAPHLLRRVKKDVMKELPPKKELILRVDLSSKQKEYYKAILTRNYEILTRKGGAQISLINVVMELRKLCCHPYMLEGVEPEIEDPNESFKQLLESAGKLNLLDKMMVKLREQGHRVLIYSQFQHMLDLLEDYCRYKKWQYERIDGKVGGAERQIRIDRFNAKNSSRFCFLLSTRAGGLGINLATADTVIIYDSDWNPHADLQAMARAHRLGQTNKVMIFRLITRGTIEERMMQMTKKKMVLEHLVVGRLKAQNINQEELDDIIRYGSKELFADENDEAGKSRQIHYDDAAINRLLDREQVANFEYIDEVQAAAEEQARKASIENTTTYSERANYWEDLLKDKYEVNKVEEFNAMGKGKRSRKQLTDGETTSTGLPTGRRPYRKKARVNSAEPLPLMEGEGRSFRVLGFNQNQRAAFVQILMRFGVGQYDWAEFTPRMKQKTYEEIKEYGTLFLSHIAEDITDSPTFSDGVPKEGLRILDVLVRLAELMMIRDKVKFAAENPSSPLFADDVVSRLPTLKSGRFWKEHHDLSLLRAVLKHGYGRWQAIVDDKDLRVQELICQELNLPFITLPVPGASQAQDAANIAATETPANQTKEIGGGTDLAAEAAQGAPDVPNRTQLYPDSNTLYHFREMQRRQVEFVKKRVLLLEKALNAELQKEAFVSLCFLHILNLSPCLACYIF</sequence>